<dbReference type="RefSeq" id="WP_382402596.1">
    <property type="nucleotide sequence ID" value="NZ_JBHTNH010000055.1"/>
</dbReference>
<accession>A0ABW3ZZL9</accession>
<reference evidence="3" key="1">
    <citation type="journal article" date="2019" name="Int. J. Syst. Evol. Microbiol.">
        <title>The Global Catalogue of Microorganisms (GCM) 10K type strain sequencing project: providing services to taxonomists for standard genome sequencing and annotation.</title>
        <authorList>
            <consortium name="The Broad Institute Genomics Platform"/>
            <consortium name="The Broad Institute Genome Sequencing Center for Infectious Disease"/>
            <person name="Wu L."/>
            <person name="Ma J."/>
        </authorList>
    </citation>
    <scope>NUCLEOTIDE SEQUENCE [LARGE SCALE GENOMIC DNA]</scope>
    <source>
        <strain evidence="3">CCUG 54822</strain>
    </source>
</reference>
<proteinExistence type="predicted"/>
<evidence type="ECO:0008006" key="4">
    <source>
        <dbReference type="Google" id="ProtNLM"/>
    </source>
</evidence>
<dbReference type="Proteomes" id="UP001597178">
    <property type="component" value="Unassembled WGS sequence"/>
</dbReference>
<keyword evidence="1" id="KW-0812">Transmembrane</keyword>
<name>A0ABW3ZZL9_9BACI</name>
<comment type="caution">
    <text evidence="2">The sequence shown here is derived from an EMBL/GenBank/DDBJ whole genome shotgun (WGS) entry which is preliminary data.</text>
</comment>
<evidence type="ECO:0000256" key="1">
    <source>
        <dbReference type="SAM" id="Phobius"/>
    </source>
</evidence>
<dbReference type="EMBL" id="JBHTNH010000055">
    <property type="protein sequence ID" value="MFD1363343.1"/>
    <property type="molecule type" value="Genomic_DNA"/>
</dbReference>
<evidence type="ECO:0000313" key="3">
    <source>
        <dbReference type="Proteomes" id="UP001597178"/>
    </source>
</evidence>
<keyword evidence="1" id="KW-1133">Transmembrane helix</keyword>
<evidence type="ECO:0000313" key="2">
    <source>
        <dbReference type="EMBL" id="MFD1363343.1"/>
    </source>
</evidence>
<protein>
    <recommendedName>
        <fullName evidence="4">DUF3955 domain-containing protein</fullName>
    </recommendedName>
</protein>
<feature type="transmembrane region" description="Helical" evidence="1">
    <location>
        <begin position="41"/>
        <end position="62"/>
    </location>
</feature>
<sequence>MRKLIFDLKFLTGIIFCYLGFVLTVYGLFTNKQTEYFPFNANLWWGIFIFLFGLAFFIAAFVTNKKSESSKELTDDSEASNIQ</sequence>
<gene>
    <name evidence="2" type="ORF">ACFQ4A_17175</name>
</gene>
<feature type="transmembrane region" description="Helical" evidence="1">
    <location>
        <begin position="10"/>
        <end position="29"/>
    </location>
</feature>
<keyword evidence="1" id="KW-0472">Membrane</keyword>
<organism evidence="2 3">
    <name type="scientific">Lentibacillus salinarum</name>
    <dbReference type="NCBI Taxonomy" id="446820"/>
    <lineage>
        <taxon>Bacteria</taxon>
        <taxon>Bacillati</taxon>
        <taxon>Bacillota</taxon>
        <taxon>Bacilli</taxon>
        <taxon>Bacillales</taxon>
        <taxon>Bacillaceae</taxon>
        <taxon>Lentibacillus</taxon>
    </lineage>
</organism>
<keyword evidence="3" id="KW-1185">Reference proteome</keyword>